<comment type="similarity">
    <text evidence="2 10">Belongs to the glucose-1-phosphate thymidylyltransferase family.</text>
</comment>
<keyword evidence="5 10" id="KW-0808">Transferase</keyword>
<evidence type="ECO:0000256" key="2">
    <source>
        <dbReference type="ARBA" id="ARBA00010480"/>
    </source>
</evidence>
<protein>
    <recommendedName>
        <fullName evidence="4 10">Glucose-1-phosphate thymidylyltransferase</fullName>
        <ecNumber evidence="3 10">2.7.7.24</ecNumber>
    </recommendedName>
</protein>
<evidence type="ECO:0000256" key="6">
    <source>
        <dbReference type="ARBA" id="ARBA00022695"/>
    </source>
</evidence>
<evidence type="ECO:0000256" key="9">
    <source>
        <dbReference type="ARBA" id="ARBA00049336"/>
    </source>
</evidence>
<evidence type="ECO:0000256" key="3">
    <source>
        <dbReference type="ARBA" id="ARBA00012461"/>
    </source>
</evidence>
<keyword evidence="13" id="KW-1185">Reference proteome</keyword>
<dbReference type="PANTHER" id="PTHR43532:SF1">
    <property type="entry name" value="GLUCOSE-1-PHOSPHATE THYMIDYLYLTRANSFERASE 1"/>
    <property type="match status" value="1"/>
</dbReference>
<evidence type="ECO:0000256" key="10">
    <source>
        <dbReference type="RuleBase" id="RU003706"/>
    </source>
</evidence>
<evidence type="ECO:0000313" key="12">
    <source>
        <dbReference type="EMBL" id="AXV05648.1"/>
    </source>
</evidence>
<dbReference type="PANTHER" id="PTHR43532">
    <property type="entry name" value="GLUCOSE-1-PHOSPHATE THYMIDYLYLTRANSFERASE"/>
    <property type="match status" value="1"/>
</dbReference>
<proteinExistence type="inferred from homology"/>
<keyword evidence="7 10" id="KW-0479">Metal-binding</keyword>
<evidence type="ECO:0000256" key="1">
    <source>
        <dbReference type="ARBA" id="ARBA00001946"/>
    </source>
</evidence>
<dbReference type="InterPro" id="IPR005835">
    <property type="entry name" value="NTP_transferase_dom"/>
</dbReference>
<dbReference type="EMBL" id="CP031165">
    <property type="protein sequence ID" value="AXV05648.1"/>
    <property type="molecule type" value="Genomic_DNA"/>
</dbReference>
<evidence type="ECO:0000259" key="11">
    <source>
        <dbReference type="Pfam" id="PF00483"/>
    </source>
</evidence>
<dbReference type="GO" id="GO:0008879">
    <property type="term" value="F:glucose-1-phosphate thymidylyltransferase activity"/>
    <property type="evidence" value="ECO:0007669"/>
    <property type="project" value="UniProtKB-EC"/>
</dbReference>
<keyword evidence="6 10" id="KW-0548">Nucleotidyltransferase</keyword>
<dbReference type="Gene3D" id="3.90.550.10">
    <property type="entry name" value="Spore Coat Polysaccharide Biosynthesis Protein SpsA, Chain A"/>
    <property type="match status" value="1"/>
</dbReference>
<name>A0A346XTV1_9ACTN</name>
<dbReference type="KEGG" id="euz:DVS28_a0947"/>
<sequence>MKGIILAGGRATRLGPASRGTSKQLMHVYDKPLVYYPVTTLLHAGINEILVISTPEQIGAFEALLGDGSAWGCTFSYEVQTEPRGLADAFVVGADFIGDDDVALILGDNIFYGYGLGEQLQRYTSPDGAVVFGLWVPDPERYGVLEFADDGSVAAVHEKPADPPSSYMVPGLYFYDSSVVEIARTIEPSDRGEIEITAVNNHYLAQGKLEVAKLPFATDWFDVGTFDAMLDAQNWVAGQQRRKGLLIGAPEEAAFREGFIDADQLRHLAQAEAFSGDLAKSGYGERLLRFLDFETE</sequence>
<dbReference type="SUPFAM" id="SSF53448">
    <property type="entry name" value="Nucleotide-diphospho-sugar transferases"/>
    <property type="match status" value="1"/>
</dbReference>
<evidence type="ECO:0000256" key="8">
    <source>
        <dbReference type="ARBA" id="ARBA00022842"/>
    </source>
</evidence>
<evidence type="ECO:0000256" key="4">
    <source>
        <dbReference type="ARBA" id="ARBA00017654"/>
    </source>
</evidence>
<organism evidence="12 13">
    <name type="scientific">Euzebya pacifica</name>
    <dbReference type="NCBI Taxonomy" id="1608957"/>
    <lineage>
        <taxon>Bacteria</taxon>
        <taxon>Bacillati</taxon>
        <taxon>Actinomycetota</taxon>
        <taxon>Nitriliruptoria</taxon>
        <taxon>Euzebyales</taxon>
    </lineage>
</organism>
<evidence type="ECO:0000256" key="5">
    <source>
        <dbReference type="ARBA" id="ARBA00022679"/>
    </source>
</evidence>
<comment type="cofactor">
    <cofactor evidence="1">
        <name>Mg(2+)</name>
        <dbReference type="ChEBI" id="CHEBI:18420"/>
    </cofactor>
</comment>
<dbReference type="InterPro" id="IPR005907">
    <property type="entry name" value="G1P_thy_trans_s"/>
</dbReference>
<keyword evidence="8 10" id="KW-0460">Magnesium</keyword>
<evidence type="ECO:0000256" key="7">
    <source>
        <dbReference type="ARBA" id="ARBA00022723"/>
    </source>
</evidence>
<dbReference type="OrthoDB" id="9803871at2"/>
<dbReference type="RefSeq" id="WP_114590426.1">
    <property type="nucleotide sequence ID" value="NZ_CP031165.1"/>
</dbReference>
<dbReference type="Proteomes" id="UP000264006">
    <property type="component" value="Chromosome"/>
</dbReference>
<dbReference type="InterPro" id="IPR029044">
    <property type="entry name" value="Nucleotide-diphossugar_trans"/>
</dbReference>
<dbReference type="Pfam" id="PF00483">
    <property type="entry name" value="NTP_transferase"/>
    <property type="match status" value="1"/>
</dbReference>
<dbReference type="NCBIfam" id="TIGR01207">
    <property type="entry name" value="rmlA"/>
    <property type="match status" value="1"/>
</dbReference>
<evidence type="ECO:0000313" key="13">
    <source>
        <dbReference type="Proteomes" id="UP000264006"/>
    </source>
</evidence>
<reference evidence="12 13" key="1">
    <citation type="submission" date="2018-09" db="EMBL/GenBank/DDBJ databases">
        <title>Complete genome sequence of Euzebya sp. DY32-46 isolated from seawater of Pacific Ocean.</title>
        <authorList>
            <person name="Xu L."/>
            <person name="Wu Y.-H."/>
            <person name="Xu X.-W."/>
        </authorList>
    </citation>
    <scope>NUCLEOTIDE SEQUENCE [LARGE SCALE GENOMIC DNA]</scope>
    <source>
        <strain evidence="12 13">DY32-46</strain>
    </source>
</reference>
<dbReference type="AlphaFoldDB" id="A0A346XTV1"/>
<dbReference type="EC" id="2.7.7.24" evidence="3 10"/>
<dbReference type="GO" id="GO:0046872">
    <property type="term" value="F:metal ion binding"/>
    <property type="evidence" value="ECO:0007669"/>
    <property type="project" value="UniProtKB-KW"/>
</dbReference>
<accession>A0A346XTV1</accession>
<comment type="function">
    <text evidence="10">Catalyzes the formation of dTDP-glucose, from dTTP and glucose 1-phosphate, as well as its pyrophosphorolysis.</text>
</comment>
<gene>
    <name evidence="12" type="ORF">DVS28_a0947</name>
</gene>
<feature type="domain" description="Nucleotidyl transferase" evidence="11">
    <location>
        <begin position="2"/>
        <end position="234"/>
    </location>
</feature>
<comment type="catalytic activity">
    <reaction evidence="9 10">
        <text>dTTP + alpha-D-glucose 1-phosphate + H(+) = dTDP-alpha-D-glucose + diphosphate</text>
        <dbReference type="Rhea" id="RHEA:15225"/>
        <dbReference type="ChEBI" id="CHEBI:15378"/>
        <dbReference type="ChEBI" id="CHEBI:33019"/>
        <dbReference type="ChEBI" id="CHEBI:37568"/>
        <dbReference type="ChEBI" id="CHEBI:57477"/>
        <dbReference type="ChEBI" id="CHEBI:58601"/>
        <dbReference type="EC" id="2.7.7.24"/>
    </reaction>
</comment>